<sequence>MQGFMAARDRLWQIVGEQTGCRGQG</sequence>
<organism evidence="1 2">
    <name type="scientific">Cupriavidus oxalaticus</name>
    <dbReference type="NCBI Taxonomy" id="96344"/>
    <lineage>
        <taxon>Bacteria</taxon>
        <taxon>Pseudomonadati</taxon>
        <taxon>Pseudomonadota</taxon>
        <taxon>Betaproteobacteria</taxon>
        <taxon>Burkholderiales</taxon>
        <taxon>Burkholderiaceae</taxon>
        <taxon>Cupriavidus</taxon>
    </lineage>
</organism>
<protein>
    <submittedName>
        <fullName evidence="1">Uncharacterized protein</fullName>
    </submittedName>
</protein>
<dbReference type="EMBL" id="OGUS01000137">
    <property type="protein sequence ID" value="SPC19957.1"/>
    <property type="molecule type" value="Genomic_DNA"/>
</dbReference>
<proteinExistence type="predicted"/>
<reference evidence="1 2" key="1">
    <citation type="submission" date="2018-01" db="EMBL/GenBank/DDBJ databases">
        <authorList>
            <person name="Clerissi C."/>
        </authorList>
    </citation>
    <scope>NUCLEOTIDE SEQUENCE [LARGE SCALE GENOMIC DNA]</scope>
    <source>
        <strain evidence="1">Cupriavidus oxalaticus LMG 2235</strain>
        <plasmid evidence="2">co2235_mp</plasmid>
    </source>
</reference>
<name>A0A976GCZ0_9BURK</name>
<dbReference type="Proteomes" id="UP000256862">
    <property type="component" value="Plasmid CO2235_mp"/>
</dbReference>
<evidence type="ECO:0000313" key="1">
    <source>
        <dbReference type="EMBL" id="SPC19957.1"/>
    </source>
</evidence>
<gene>
    <name evidence="1" type="ORF">CO2235_MP20295</name>
</gene>
<evidence type="ECO:0000313" key="2">
    <source>
        <dbReference type="Proteomes" id="UP000256862"/>
    </source>
</evidence>
<comment type="caution">
    <text evidence="1">The sequence shown here is derived from an EMBL/GenBank/DDBJ whole genome shotgun (WGS) entry which is preliminary data.</text>
</comment>
<geneLocation type="plasmid" evidence="2">
    <name>co2235_mp</name>
</geneLocation>
<accession>A0A976GCZ0</accession>
<dbReference type="AlphaFoldDB" id="A0A976GCZ0"/>